<organism evidence="2 3">
    <name type="scientific">Streptomyces violaceusniger</name>
    <dbReference type="NCBI Taxonomy" id="68280"/>
    <lineage>
        <taxon>Bacteria</taxon>
        <taxon>Bacillati</taxon>
        <taxon>Actinomycetota</taxon>
        <taxon>Actinomycetes</taxon>
        <taxon>Kitasatosporales</taxon>
        <taxon>Streptomycetaceae</taxon>
        <taxon>Streptomyces</taxon>
        <taxon>Streptomyces violaceusniger group</taxon>
    </lineage>
</organism>
<comment type="caution">
    <text evidence="2">The sequence shown here is derived from an EMBL/GenBank/DDBJ whole genome shotgun (WGS) entry which is preliminary data.</text>
</comment>
<dbReference type="AlphaFoldDB" id="A0A0X3W1D8"/>
<dbReference type="Gene3D" id="3.20.20.80">
    <property type="entry name" value="Glycosidases"/>
    <property type="match status" value="1"/>
</dbReference>
<evidence type="ECO:0000256" key="1">
    <source>
        <dbReference type="SAM" id="SignalP"/>
    </source>
</evidence>
<feature type="signal peptide" evidence="1">
    <location>
        <begin position="1"/>
        <end position="33"/>
    </location>
</feature>
<evidence type="ECO:0000313" key="3">
    <source>
        <dbReference type="Proteomes" id="UP000053413"/>
    </source>
</evidence>
<dbReference type="InterPro" id="IPR017853">
    <property type="entry name" value="GH"/>
</dbReference>
<evidence type="ECO:0000313" key="2">
    <source>
        <dbReference type="EMBL" id="KUL50567.1"/>
    </source>
</evidence>
<keyword evidence="1" id="KW-0732">Signal</keyword>
<evidence type="ECO:0008006" key="4">
    <source>
        <dbReference type="Google" id="ProtNLM"/>
    </source>
</evidence>
<dbReference type="Proteomes" id="UP000053413">
    <property type="component" value="Unassembled WGS sequence"/>
</dbReference>
<protein>
    <recommendedName>
        <fullName evidence="4">Alpha-L-fucosidase</fullName>
    </recommendedName>
</protein>
<reference evidence="3" key="1">
    <citation type="submission" date="2015-10" db="EMBL/GenBank/DDBJ databases">
        <authorList>
            <person name="Ju K.-S."/>
            <person name="Doroghazi J.R."/>
            <person name="Metcalf W.W."/>
        </authorList>
    </citation>
    <scope>NUCLEOTIDE SEQUENCE [LARGE SCALE GENOMIC DNA]</scope>
    <source>
        <strain evidence="3">NRRL F-8817</strain>
    </source>
</reference>
<proteinExistence type="predicted"/>
<accession>A0A0X3W1D8</accession>
<name>A0A0X3W1D8_STRVO</name>
<gene>
    <name evidence="2" type="ORF">ADL28_25175</name>
</gene>
<sequence length="163" mass="17742">MGRRSRRRLGAWPAAVLSLVATLALTGPAPARADVVNPRQQWLRDAQAGLFPHWGMRTSPGYTSCSAWEKAVTDGGWKADYWVAEAKKPHASSLVPASFHSRLGYARARPSAVPGSCSTKRDFLGELIEAANAKGLKVMLYMTDDPQWHAEGGQEWLDSAAHS</sequence>
<dbReference type="SUPFAM" id="SSF51445">
    <property type="entry name" value="(Trans)glycosidases"/>
    <property type="match status" value="1"/>
</dbReference>
<dbReference type="EMBL" id="LLZJ01000343">
    <property type="protein sequence ID" value="KUL50567.1"/>
    <property type="molecule type" value="Genomic_DNA"/>
</dbReference>
<feature type="chain" id="PRO_5007056472" description="Alpha-L-fucosidase" evidence="1">
    <location>
        <begin position="34"/>
        <end position="163"/>
    </location>
</feature>